<dbReference type="Pfam" id="PF00521">
    <property type="entry name" value="DNA_topoisoIV"/>
    <property type="match status" value="1"/>
</dbReference>
<dbReference type="AlphaFoldDB" id="A0A8T0J3Z6"/>
<evidence type="ECO:0000256" key="4">
    <source>
        <dbReference type="ARBA" id="ARBA00022741"/>
    </source>
</evidence>
<dbReference type="GO" id="GO:0005634">
    <property type="term" value="C:nucleus"/>
    <property type="evidence" value="ECO:0007669"/>
    <property type="project" value="TreeGrafter"/>
</dbReference>
<dbReference type="PROSITE" id="PS52040">
    <property type="entry name" value="TOPO_IIA"/>
    <property type="match status" value="1"/>
</dbReference>
<keyword evidence="7 9" id="KW-0238">DNA-binding</keyword>
<reference evidence="11" key="1">
    <citation type="submission" date="2020-06" db="EMBL/GenBank/DDBJ databases">
        <title>WGS assembly of Ceratodon purpureus strain R40.</title>
        <authorList>
            <person name="Carey S.B."/>
            <person name="Jenkins J."/>
            <person name="Shu S."/>
            <person name="Lovell J.T."/>
            <person name="Sreedasyam A."/>
            <person name="Maumus F."/>
            <person name="Tiley G.P."/>
            <person name="Fernandez-Pozo N."/>
            <person name="Barry K."/>
            <person name="Chen C."/>
            <person name="Wang M."/>
            <person name="Lipzen A."/>
            <person name="Daum C."/>
            <person name="Saski C.A."/>
            <person name="Payton A.C."/>
            <person name="Mcbreen J.C."/>
            <person name="Conrad R.E."/>
            <person name="Kollar L.M."/>
            <person name="Olsson S."/>
            <person name="Huttunen S."/>
            <person name="Landis J.B."/>
            <person name="Wickett N.J."/>
            <person name="Johnson M.G."/>
            <person name="Rensing S.A."/>
            <person name="Grimwood J."/>
            <person name="Schmutz J."/>
            <person name="Mcdaniel S.F."/>
        </authorList>
    </citation>
    <scope>NUCLEOTIDE SEQUENCE</scope>
    <source>
        <strain evidence="11">R40</strain>
    </source>
</reference>
<proteinExistence type="predicted"/>
<accession>A0A8T0J3Z6</accession>
<dbReference type="EMBL" id="CM026421">
    <property type="protein sequence ID" value="KAG0590327.1"/>
    <property type="molecule type" value="Genomic_DNA"/>
</dbReference>
<dbReference type="GO" id="GO:0005524">
    <property type="term" value="F:ATP binding"/>
    <property type="evidence" value="ECO:0007669"/>
    <property type="project" value="UniProtKB-KW"/>
</dbReference>
<comment type="catalytic activity">
    <reaction evidence="1">
        <text>ATP-dependent breakage, passage and rejoining of double-stranded DNA.</text>
        <dbReference type="EC" id="5.6.2.2"/>
    </reaction>
</comment>
<dbReference type="PRINTS" id="PR01158">
    <property type="entry name" value="TOPISMRASEII"/>
</dbReference>
<keyword evidence="4" id="KW-0547">Nucleotide-binding</keyword>
<evidence type="ECO:0000313" key="11">
    <source>
        <dbReference type="EMBL" id="KAG0590327.1"/>
    </source>
</evidence>
<dbReference type="GO" id="GO:0003677">
    <property type="term" value="F:DNA binding"/>
    <property type="evidence" value="ECO:0007669"/>
    <property type="project" value="UniProtKB-UniRule"/>
</dbReference>
<keyword evidence="6" id="KW-0799">Topoisomerase</keyword>
<dbReference type="InterPro" id="IPR013760">
    <property type="entry name" value="Topo_IIA-like_dom_sf"/>
</dbReference>
<evidence type="ECO:0000256" key="8">
    <source>
        <dbReference type="ARBA" id="ARBA00023235"/>
    </source>
</evidence>
<keyword evidence="5" id="KW-0067">ATP-binding</keyword>
<feature type="domain" description="Topo IIA-type catalytic" evidence="10">
    <location>
        <begin position="1"/>
        <end position="111"/>
    </location>
</feature>
<keyword evidence="8" id="KW-0413">Isomerase</keyword>
<dbReference type="GO" id="GO:0000819">
    <property type="term" value="P:sister chromatid segregation"/>
    <property type="evidence" value="ECO:0007669"/>
    <property type="project" value="TreeGrafter"/>
</dbReference>
<protein>
    <recommendedName>
        <fullName evidence="3">DNA topoisomerase (ATP-hydrolyzing)</fullName>
        <ecNumber evidence="3">5.6.2.2</ecNumber>
    </recommendedName>
</protein>
<evidence type="ECO:0000256" key="3">
    <source>
        <dbReference type="ARBA" id="ARBA00012895"/>
    </source>
</evidence>
<evidence type="ECO:0000256" key="1">
    <source>
        <dbReference type="ARBA" id="ARBA00000185"/>
    </source>
</evidence>
<keyword evidence="12" id="KW-1185">Reference proteome</keyword>
<gene>
    <name evidence="11" type="ORF">KC19_1G090300</name>
</gene>
<comment type="cofactor">
    <cofactor evidence="2">
        <name>Mg(2+)</name>
        <dbReference type="ChEBI" id="CHEBI:18420"/>
    </cofactor>
</comment>
<evidence type="ECO:0000256" key="6">
    <source>
        <dbReference type="ARBA" id="ARBA00023029"/>
    </source>
</evidence>
<comment type="caution">
    <text evidence="9">Lacks conserved residue(s) required for the propagation of feature annotation.</text>
</comment>
<evidence type="ECO:0000259" key="10">
    <source>
        <dbReference type="PROSITE" id="PS52040"/>
    </source>
</evidence>
<dbReference type="GO" id="GO:0003918">
    <property type="term" value="F:DNA topoisomerase type II (double strand cut, ATP-hydrolyzing) activity"/>
    <property type="evidence" value="ECO:0007669"/>
    <property type="project" value="UniProtKB-EC"/>
</dbReference>
<name>A0A8T0J3Z6_CERPU</name>
<dbReference type="InterPro" id="IPR002205">
    <property type="entry name" value="Topo_IIA_dom_A"/>
</dbReference>
<evidence type="ECO:0000313" key="12">
    <source>
        <dbReference type="Proteomes" id="UP000822688"/>
    </source>
</evidence>
<dbReference type="InterPro" id="IPR001154">
    <property type="entry name" value="TopoII_euk"/>
</dbReference>
<dbReference type="EC" id="5.6.2.2" evidence="3"/>
<dbReference type="SUPFAM" id="SSF56719">
    <property type="entry name" value="Type II DNA topoisomerase"/>
    <property type="match status" value="1"/>
</dbReference>
<evidence type="ECO:0000256" key="5">
    <source>
        <dbReference type="ARBA" id="ARBA00022840"/>
    </source>
</evidence>
<dbReference type="Gene3D" id="3.90.199.10">
    <property type="entry name" value="Topoisomerase II, domain 5"/>
    <property type="match status" value="1"/>
</dbReference>
<comment type="caution">
    <text evidence="11">The sequence shown here is derived from an EMBL/GenBank/DDBJ whole genome shotgun (WGS) entry which is preliminary data.</text>
</comment>
<evidence type="ECO:0000256" key="2">
    <source>
        <dbReference type="ARBA" id="ARBA00001946"/>
    </source>
</evidence>
<evidence type="ECO:0000256" key="7">
    <source>
        <dbReference type="ARBA" id="ARBA00023125"/>
    </source>
</evidence>
<dbReference type="PANTHER" id="PTHR10169:SF38">
    <property type="entry name" value="DNA TOPOISOMERASE 2"/>
    <property type="match status" value="1"/>
</dbReference>
<evidence type="ECO:0000256" key="9">
    <source>
        <dbReference type="PROSITE-ProRule" id="PRU01384"/>
    </source>
</evidence>
<dbReference type="GO" id="GO:0000712">
    <property type="term" value="P:resolution of meiotic recombination intermediates"/>
    <property type="evidence" value="ECO:0007669"/>
    <property type="project" value="TreeGrafter"/>
</dbReference>
<dbReference type="Proteomes" id="UP000822688">
    <property type="component" value="Chromosome 1"/>
</dbReference>
<dbReference type="PANTHER" id="PTHR10169">
    <property type="entry name" value="DNA TOPOISOMERASE/GYRASE"/>
    <property type="match status" value="1"/>
</dbReference>
<sequence>MCFVLLVIPVNFVQIFNRHTTGLLLSQVARFSGYVSEHSAYHHGEASLASTIIGMAQNSVESNNINLLSREGQFGTREQGGKNHASPRCLFACLSPITRALFPQGDDVLLD</sequence>
<organism evidence="11 12">
    <name type="scientific">Ceratodon purpureus</name>
    <name type="common">Fire moss</name>
    <name type="synonym">Dicranum purpureum</name>
    <dbReference type="NCBI Taxonomy" id="3225"/>
    <lineage>
        <taxon>Eukaryota</taxon>
        <taxon>Viridiplantae</taxon>
        <taxon>Streptophyta</taxon>
        <taxon>Embryophyta</taxon>
        <taxon>Bryophyta</taxon>
        <taxon>Bryophytina</taxon>
        <taxon>Bryopsida</taxon>
        <taxon>Dicranidae</taxon>
        <taxon>Pseudoditrichales</taxon>
        <taxon>Ditrichaceae</taxon>
        <taxon>Ceratodon</taxon>
    </lineage>
</organism>
<dbReference type="InterPro" id="IPR013758">
    <property type="entry name" value="Topo_IIA_A/C_ab"/>
</dbReference>
<dbReference type="InterPro" id="IPR050634">
    <property type="entry name" value="DNA_Topoisomerase_II"/>
</dbReference>
<dbReference type="GO" id="GO:0006265">
    <property type="term" value="P:DNA topological change"/>
    <property type="evidence" value="ECO:0007669"/>
    <property type="project" value="InterPro"/>
</dbReference>